<proteinExistence type="predicted"/>
<evidence type="ECO:0008006" key="3">
    <source>
        <dbReference type="Google" id="ProtNLM"/>
    </source>
</evidence>
<gene>
    <name evidence="1" type="ORF">ACFO0N_16745</name>
</gene>
<dbReference type="AlphaFoldDB" id="A0ABD5PFR4"/>
<name>A0ABD5PFR4_9EURY</name>
<sequence length="57" mass="6139">MSIEQSSTGGAGVERCEECTENEAARHVAHAGHDVWLCGDCTGRFWRGEILNDGAAF</sequence>
<keyword evidence="2" id="KW-1185">Reference proteome</keyword>
<accession>A0ABD5PFR4</accession>
<dbReference type="Proteomes" id="UP001595921">
    <property type="component" value="Unassembled WGS sequence"/>
</dbReference>
<dbReference type="EMBL" id="JBHSDS010000008">
    <property type="protein sequence ID" value="MFC4359593.1"/>
    <property type="molecule type" value="Genomic_DNA"/>
</dbReference>
<comment type="caution">
    <text evidence="1">The sequence shown here is derived from an EMBL/GenBank/DDBJ whole genome shotgun (WGS) entry which is preliminary data.</text>
</comment>
<evidence type="ECO:0000313" key="2">
    <source>
        <dbReference type="Proteomes" id="UP001595921"/>
    </source>
</evidence>
<organism evidence="1 2">
    <name type="scientific">Halobium salinum</name>
    <dbReference type="NCBI Taxonomy" id="1364940"/>
    <lineage>
        <taxon>Archaea</taxon>
        <taxon>Methanobacteriati</taxon>
        <taxon>Methanobacteriota</taxon>
        <taxon>Stenosarchaea group</taxon>
        <taxon>Halobacteria</taxon>
        <taxon>Halobacteriales</taxon>
        <taxon>Haloferacaceae</taxon>
        <taxon>Halobium</taxon>
    </lineage>
</organism>
<dbReference type="RefSeq" id="WP_267621603.1">
    <property type="nucleotide sequence ID" value="NZ_JAODIW010000006.1"/>
</dbReference>
<protein>
    <recommendedName>
        <fullName evidence="3">Transcription factor zinc-finger domain-containing protein</fullName>
    </recommendedName>
</protein>
<reference evidence="1 2" key="1">
    <citation type="journal article" date="2019" name="Int. J. Syst. Evol. Microbiol.">
        <title>The Global Catalogue of Microorganisms (GCM) 10K type strain sequencing project: providing services to taxonomists for standard genome sequencing and annotation.</title>
        <authorList>
            <consortium name="The Broad Institute Genomics Platform"/>
            <consortium name="The Broad Institute Genome Sequencing Center for Infectious Disease"/>
            <person name="Wu L."/>
            <person name="Ma J."/>
        </authorList>
    </citation>
    <scope>NUCLEOTIDE SEQUENCE [LARGE SCALE GENOMIC DNA]</scope>
    <source>
        <strain evidence="1 2">CGMCC 1.12553</strain>
    </source>
</reference>
<evidence type="ECO:0000313" key="1">
    <source>
        <dbReference type="EMBL" id="MFC4359593.1"/>
    </source>
</evidence>